<feature type="binding site" evidence="7 8">
    <location>
        <position position="91"/>
    </location>
    <ligand>
        <name>S-adenosyl-L-methionine</name>
        <dbReference type="ChEBI" id="CHEBI:59789"/>
    </ligand>
</feature>
<feature type="binding site" evidence="7 8">
    <location>
        <position position="14"/>
    </location>
    <ligand>
        <name>S-adenosyl-L-methionine</name>
        <dbReference type="ChEBI" id="CHEBI:59789"/>
    </ligand>
</feature>
<evidence type="ECO:0000256" key="6">
    <source>
        <dbReference type="ARBA" id="ARBA00022884"/>
    </source>
</evidence>
<evidence type="ECO:0000256" key="5">
    <source>
        <dbReference type="ARBA" id="ARBA00022691"/>
    </source>
</evidence>
<comment type="function">
    <text evidence="7">Specifically dimethylates two adjacent adenosines (A1518 and A1519) in the loop of a conserved hairpin near the 3'-end of 16S rRNA in the 30S particle. May play a critical role in biogenesis of 30S subunits.</text>
</comment>
<comment type="catalytic activity">
    <reaction evidence="7">
        <text>adenosine(1518)/adenosine(1519) in 16S rRNA + 4 S-adenosyl-L-methionine = N(6)-dimethyladenosine(1518)/N(6)-dimethyladenosine(1519) in 16S rRNA + 4 S-adenosyl-L-homocysteine + 4 H(+)</text>
        <dbReference type="Rhea" id="RHEA:19609"/>
        <dbReference type="Rhea" id="RHEA-COMP:10232"/>
        <dbReference type="Rhea" id="RHEA-COMP:10233"/>
        <dbReference type="ChEBI" id="CHEBI:15378"/>
        <dbReference type="ChEBI" id="CHEBI:57856"/>
        <dbReference type="ChEBI" id="CHEBI:59789"/>
        <dbReference type="ChEBI" id="CHEBI:74411"/>
        <dbReference type="ChEBI" id="CHEBI:74493"/>
        <dbReference type="EC" id="2.1.1.182"/>
    </reaction>
</comment>
<dbReference type="InterPro" id="IPR029063">
    <property type="entry name" value="SAM-dependent_MTases_sf"/>
</dbReference>
<dbReference type="GO" id="GO:0005829">
    <property type="term" value="C:cytosol"/>
    <property type="evidence" value="ECO:0007669"/>
    <property type="project" value="TreeGrafter"/>
</dbReference>
<proteinExistence type="inferred from homology"/>
<dbReference type="Gene3D" id="3.40.50.150">
    <property type="entry name" value="Vaccinia Virus protein VP39"/>
    <property type="match status" value="1"/>
</dbReference>
<keyword evidence="6 7" id="KW-0694">RNA-binding</keyword>
<dbReference type="InterPro" id="IPR011530">
    <property type="entry name" value="rRNA_adenine_dimethylase"/>
</dbReference>
<sequence>MAIQHRAKKRFGQNFLSDPGIIQRIIQSINPKSGQRLIEIGPGLGAITCPVLNLVGEMDVIELDRDIVPKLQLNCGLDAVQNNQLRIHNVDVLNFDFSKLGYDEPLRIIGNLPYNISTPIIFHLVEHSKLIQDMYFMLQKEVVLRLAAKPDTSNYSRLSVMAQYYFQVDALFLVPPESFDPIPKVESAIVRLVPHKDKPVKVDDDKAFGKLVTQAFSQRRKTLRNVLKGICSAQQLESIGIDPSLRAQSLTLQQFADIYNAVA</sequence>
<evidence type="ECO:0000259" key="9">
    <source>
        <dbReference type="SMART" id="SM00650"/>
    </source>
</evidence>
<dbReference type="HAMAP" id="MF_00607">
    <property type="entry name" value="16SrRNA_methyltr_A"/>
    <property type="match status" value="1"/>
</dbReference>
<dbReference type="PANTHER" id="PTHR11727:SF7">
    <property type="entry name" value="DIMETHYLADENOSINE TRANSFERASE-RELATED"/>
    <property type="match status" value="1"/>
</dbReference>
<dbReference type="NCBIfam" id="TIGR00755">
    <property type="entry name" value="ksgA"/>
    <property type="match status" value="1"/>
</dbReference>
<dbReference type="SMART" id="SM00650">
    <property type="entry name" value="rADc"/>
    <property type="match status" value="1"/>
</dbReference>
<reference evidence="10 11" key="1">
    <citation type="journal article" date="2018" name="ISME J.">
        <title>Endosymbiont genomes yield clues of tubeworm success.</title>
        <authorList>
            <person name="Li Y."/>
            <person name="Liles M.R."/>
            <person name="Halanych K.M."/>
        </authorList>
    </citation>
    <scope>NUCLEOTIDE SEQUENCE [LARGE SCALE GENOMIC DNA]</scope>
    <source>
        <strain evidence="10">A1464</strain>
    </source>
</reference>
<feature type="binding site" evidence="7 8">
    <location>
        <position position="62"/>
    </location>
    <ligand>
        <name>S-adenosyl-L-methionine</name>
        <dbReference type="ChEBI" id="CHEBI:59789"/>
    </ligand>
</feature>
<dbReference type="EMBL" id="QFXC01000013">
    <property type="protein sequence ID" value="RDH81670.1"/>
    <property type="molecule type" value="Genomic_DNA"/>
</dbReference>
<dbReference type="GO" id="GO:0052908">
    <property type="term" value="F:16S rRNA (adenine(1518)-N(6)/adenine(1519)-N(6))-dimethyltransferase activity"/>
    <property type="evidence" value="ECO:0007669"/>
    <property type="project" value="UniProtKB-EC"/>
</dbReference>
<feature type="binding site" evidence="7 8">
    <location>
        <position position="41"/>
    </location>
    <ligand>
        <name>S-adenosyl-L-methionine</name>
        <dbReference type="ChEBI" id="CHEBI:59789"/>
    </ligand>
</feature>
<evidence type="ECO:0000313" key="10">
    <source>
        <dbReference type="EMBL" id="RDH81670.1"/>
    </source>
</evidence>
<dbReference type="PANTHER" id="PTHR11727">
    <property type="entry name" value="DIMETHYLADENOSINE TRANSFERASE"/>
    <property type="match status" value="1"/>
</dbReference>
<keyword evidence="3 7" id="KW-0489">Methyltransferase</keyword>
<dbReference type="PROSITE" id="PS51689">
    <property type="entry name" value="SAM_RNA_A_N6_MT"/>
    <property type="match status" value="1"/>
</dbReference>
<dbReference type="InterPro" id="IPR023165">
    <property type="entry name" value="rRNA_Ade_diMease-like_C"/>
</dbReference>
<keyword evidence="11" id="KW-1185">Reference proteome</keyword>
<comment type="similarity">
    <text evidence="7">Belongs to the class I-like SAM-binding methyltransferase superfamily. rRNA adenine N(6)-methyltransferase family. RsmA subfamily.</text>
</comment>
<evidence type="ECO:0000256" key="7">
    <source>
        <dbReference type="HAMAP-Rule" id="MF_00607"/>
    </source>
</evidence>
<evidence type="ECO:0000313" key="11">
    <source>
        <dbReference type="Proteomes" id="UP000254266"/>
    </source>
</evidence>
<dbReference type="SUPFAM" id="SSF53335">
    <property type="entry name" value="S-adenosyl-L-methionine-dependent methyltransferases"/>
    <property type="match status" value="1"/>
</dbReference>
<feature type="binding site" evidence="7 8">
    <location>
        <position position="16"/>
    </location>
    <ligand>
        <name>S-adenosyl-L-methionine</name>
        <dbReference type="ChEBI" id="CHEBI:59789"/>
    </ligand>
</feature>
<keyword evidence="5 7" id="KW-0949">S-adenosyl-L-methionine</keyword>
<evidence type="ECO:0000256" key="3">
    <source>
        <dbReference type="ARBA" id="ARBA00022603"/>
    </source>
</evidence>
<evidence type="ECO:0000256" key="1">
    <source>
        <dbReference type="ARBA" id="ARBA00022490"/>
    </source>
</evidence>
<keyword evidence="4 7" id="KW-0808">Transferase</keyword>
<comment type="caution">
    <text evidence="10">The sequence shown here is derived from an EMBL/GenBank/DDBJ whole genome shotgun (WGS) entry which is preliminary data.</text>
</comment>
<feature type="domain" description="Ribosomal RNA adenine methylase transferase N-terminal" evidence="9">
    <location>
        <begin position="21"/>
        <end position="196"/>
    </location>
</feature>
<organism evidence="10 11">
    <name type="scientific">endosymbiont of Galathealinum brachiosum</name>
    <dbReference type="NCBI Taxonomy" id="2200906"/>
    <lineage>
        <taxon>Bacteria</taxon>
        <taxon>Pseudomonadati</taxon>
        <taxon>Pseudomonadota</taxon>
        <taxon>Gammaproteobacteria</taxon>
        <taxon>sulfur-oxidizing symbionts</taxon>
    </lineage>
</organism>
<evidence type="ECO:0000256" key="8">
    <source>
        <dbReference type="PROSITE-ProRule" id="PRU01026"/>
    </source>
</evidence>
<dbReference type="Proteomes" id="UP000254266">
    <property type="component" value="Unassembled WGS sequence"/>
</dbReference>
<dbReference type="EC" id="2.1.1.182" evidence="7"/>
<dbReference type="AlphaFoldDB" id="A0A370DAQ9"/>
<feature type="binding site" evidence="7 8">
    <location>
        <position position="111"/>
    </location>
    <ligand>
        <name>S-adenosyl-L-methionine</name>
        <dbReference type="ChEBI" id="CHEBI:59789"/>
    </ligand>
</feature>
<evidence type="ECO:0000256" key="4">
    <source>
        <dbReference type="ARBA" id="ARBA00022679"/>
    </source>
</evidence>
<comment type="subcellular location">
    <subcellularLocation>
        <location evidence="7">Cytoplasm</location>
    </subcellularLocation>
</comment>
<dbReference type="FunFam" id="1.10.8.100:FF:000001">
    <property type="entry name" value="Ribosomal RNA small subunit methyltransferase A"/>
    <property type="match status" value="1"/>
</dbReference>
<keyword evidence="2 7" id="KW-0698">rRNA processing</keyword>
<dbReference type="GO" id="GO:0003723">
    <property type="term" value="F:RNA binding"/>
    <property type="evidence" value="ECO:0007669"/>
    <property type="project" value="UniProtKB-UniRule"/>
</dbReference>
<dbReference type="InterPro" id="IPR020596">
    <property type="entry name" value="rRNA_Ade_Mease_Trfase_CS"/>
</dbReference>
<protein>
    <recommendedName>
        <fullName evidence="7">Ribosomal RNA small subunit methyltransferase A</fullName>
        <ecNumber evidence="7">2.1.1.182</ecNumber>
    </recommendedName>
    <alternativeName>
        <fullName evidence="7">16S rRNA (adenine(1518)-N(6)/adenine(1519)-N(6))-dimethyltransferase</fullName>
    </alternativeName>
    <alternativeName>
        <fullName evidence="7">16S rRNA dimethyladenosine transferase</fullName>
    </alternativeName>
    <alternativeName>
        <fullName evidence="7">16S rRNA dimethylase</fullName>
    </alternativeName>
    <alternativeName>
        <fullName evidence="7">S-adenosylmethionine-6-N', N'-adenosyl(rRNA) dimethyltransferase</fullName>
    </alternativeName>
</protein>
<keyword evidence="1 7" id="KW-0963">Cytoplasm</keyword>
<evidence type="ECO:0000256" key="2">
    <source>
        <dbReference type="ARBA" id="ARBA00022552"/>
    </source>
</evidence>
<dbReference type="InterPro" id="IPR001737">
    <property type="entry name" value="KsgA/Erm"/>
</dbReference>
<dbReference type="PROSITE" id="PS01131">
    <property type="entry name" value="RRNA_A_DIMETH"/>
    <property type="match status" value="1"/>
</dbReference>
<dbReference type="InterPro" id="IPR020598">
    <property type="entry name" value="rRNA_Ade_methylase_Trfase_N"/>
</dbReference>
<dbReference type="Gene3D" id="1.10.8.100">
    <property type="entry name" value="Ribosomal RNA adenine dimethylase-like, domain 2"/>
    <property type="match status" value="1"/>
</dbReference>
<accession>A0A370DAQ9</accession>
<dbReference type="Pfam" id="PF00398">
    <property type="entry name" value="RrnaAD"/>
    <property type="match status" value="1"/>
</dbReference>
<name>A0A370DAQ9_9GAMM</name>
<gene>
    <name evidence="7" type="primary">rsmA</name>
    <name evidence="7" type="synonym">ksgA</name>
    <name evidence="10" type="ORF">DIZ80_16520</name>
</gene>